<organism evidence="3 4">
    <name type="scientific">Pallidibacillus thermolactis</name>
    <dbReference type="NCBI Taxonomy" id="251051"/>
    <lineage>
        <taxon>Bacteria</taxon>
        <taxon>Bacillati</taxon>
        <taxon>Bacillota</taxon>
        <taxon>Bacilli</taxon>
        <taxon>Bacillales</taxon>
        <taxon>Bacillaceae</taxon>
        <taxon>Pallidibacillus</taxon>
    </lineage>
</organism>
<keyword evidence="4" id="KW-1185">Reference proteome</keyword>
<evidence type="ECO:0000256" key="1">
    <source>
        <dbReference type="SAM" id="Coils"/>
    </source>
</evidence>
<comment type="caution">
    <text evidence="3">The sequence shown here is derived from an EMBL/GenBank/DDBJ whole genome shotgun (WGS) entry which is preliminary data.</text>
</comment>
<dbReference type="InterPro" id="IPR012443">
    <property type="entry name" value="DUF1646"/>
</dbReference>
<feature type="transmembrane region" description="Helical" evidence="2">
    <location>
        <begin position="167"/>
        <end position="193"/>
    </location>
</feature>
<proteinExistence type="predicted"/>
<protein>
    <submittedName>
        <fullName evidence="3">DUF1646 domain-containing protein</fullName>
    </submittedName>
</protein>
<keyword evidence="2" id="KW-0472">Membrane</keyword>
<keyword evidence="1" id="KW-0175">Coiled coil</keyword>
<feature type="transmembrane region" description="Helical" evidence="2">
    <location>
        <begin position="52"/>
        <end position="73"/>
    </location>
</feature>
<dbReference type="PIRSF" id="PIRSF019205">
    <property type="entry name" value="DUF1646"/>
    <property type="match status" value="1"/>
</dbReference>
<accession>A0ABT2WGV1</accession>
<keyword evidence="2" id="KW-1133">Transmembrane helix</keyword>
<sequence>MTIGLLIILILVFIIPFTVKVVEHNLEYFLFVMGIIAAFVGQAFNSQLLLHALVNPIEITMAVLIAGLLFKWFQDQLGNAIYQMSNKIPFSLFVALIVILLGLLSSVITAIIAALVLVLIVGHLSLDRKNTILLTILSCFSIGLGAALTPIGEPLSTIVVSRMGGDFFYLLELVGIYIISGVIVLGLIAALLVKRNDELEGRVQQEEESYDDIIVRAVKVYLFVFGLTMLGAGFEPLINTYLLDLHPAMLFWVNIISSVLDNATLAAAEISQAMNPETVKAILMGLLISGGMLIPGNIPNIISAGKLKITSSEWAKIGLPFGFVIMVVYFVILMFIKL</sequence>
<feature type="transmembrane region" description="Helical" evidence="2">
    <location>
        <begin position="314"/>
        <end position="336"/>
    </location>
</feature>
<dbReference type="Pfam" id="PF07854">
    <property type="entry name" value="DUF1646"/>
    <property type="match status" value="1"/>
</dbReference>
<feature type="transmembrane region" description="Helical" evidence="2">
    <location>
        <begin position="282"/>
        <end position="302"/>
    </location>
</feature>
<evidence type="ECO:0000313" key="3">
    <source>
        <dbReference type="EMBL" id="MCU9594915.1"/>
    </source>
</evidence>
<evidence type="ECO:0000313" key="4">
    <source>
        <dbReference type="Proteomes" id="UP001208656"/>
    </source>
</evidence>
<reference evidence="3 4" key="1">
    <citation type="submission" date="2022-10" db="EMBL/GenBank/DDBJ databases">
        <title>Description of Fervidibacillus gen. nov. in the family Fervidibacillaceae fam. nov. with two species, Fervidibacillus albus sp. nov., and Fervidibacillus halotolerans sp. nov., isolated from tidal flat sediments.</title>
        <authorList>
            <person name="Kwon K.K."/>
            <person name="Yang S.-H."/>
        </authorList>
    </citation>
    <scope>NUCLEOTIDE SEQUENCE [LARGE SCALE GENOMIC DNA]</scope>
    <source>
        <strain evidence="3 4">DSM 23332</strain>
    </source>
</reference>
<evidence type="ECO:0000256" key="2">
    <source>
        <dbReference type="SAM" id="Phobius"/>
    </source>
</evidence>
<feature type="transmembrane region" description="Helical" evidence="2">
    <location>
        <begin position="28"/>
        <end position="45"/>
    </location>
</feature>
<feature type="coiled-coil region" evidence="1">
    <location>
        <begin position="189"/>
        <end position="216"/>
    </location>
</feature>
<feature type="transmembrane region" description="Helical" evidence="2">
    <location>
        <begin position="93"/>
        <end position="120"/>
    </location>
</feature>
<name>A0ABT2WGV1_9BACI</name>
<keyword evidence="2" id="KW-0812">Transmembrane</keyword>
<dbReference type="EMBL" id="JAOUSE010000033">
    <property type="protein sequence ID" value="MCU9594915.1"/>
    <property type="molecule type" value="Genomic_DNA"/>
</dbReference>
<feature type="transmembrane region" description="Helical" evidence="2">
    <location>
        <begin position="132"/>
        <end position="152"/>
    </location>
</feature>
<dbReference type="RefSeq" id="WP_263061889.1">
    <property type="nucleotide sequence ID" value="NZ_JAOUSE010000033.1"/>
</dbReference>
<feature type="transmembrane region" description="Helical" evidence="2">
    <location>
        <begin position="213"/>
        <end position="234"/>
    </location>
</feature>
<gene>
    <name evidence="3" type="ORF">OEV82_10745</name>
</gene>
<dbReference type="Proteomes" id="UP001208656">
    <property type="component" value="Unassembled WGS sequence"/>
</dbReference>